<evidence type="ECO:0000256" key="5">
    <source>
        <dbReference type="NCBIfam" id="TIGR00112"/>
    </source>
</evidence>
<comment type="caution">
    <text evidence="10">The sequence shown here is derived from an EMBL/GenBank/DDBJ whole genome shotgun (WGS) entry which is preliminary data.</text>
</comment>
<comment type="subcellular location">
    <subcellularLocation>
        <location evidence="4">Cytoplasm</location>
    </subcellularLocation>
</comment>
<comment type="catalytic activity">
    <reaction evidence="4">
        <text>L-proline + NAD(+) = (S)-1-pyrroline-5-carboxylate + NADH + 2 H(+)</text>
        <dbReference type="Rhea" id="RHEA:14105"/>
        <dbReference type="ChEBI" id="CHEBI:15378"/>
        <dbReference type="ChEBI" id="CHEBI:17388"/>
        <dbReference type="ChEBI" id="CHEBI:57540"/>
        <dbReference type="ChEBI" id="CHEBI:57945"/>
        <dbReference type="ChEBI" id="CHEBI:60039"/>
        <dbReference type="EC" id="1.5.1.2"/>
    </reaction>
</comment>
<evidence type="ECO:0000256" key="6">
    <source>
        <dbReference type="PIRSR" id="PIRSR000193-1"/>
    </source>
</evidence>
<dbReference type="HAMAP" id="MF_01925">
    <property type="entry name" value="P5C_reductase"/>
    <property type="match status" value="1"/>
</dbReference>
<feature type="domain" description="Pyrroline-5-carboxylate reductase catalytic N-terminal" evidence="8">
    <location>
        <begin position="8"/>
        <end position="103"/>
    </location>
</feature>
<comment type="catalytic activity">
    <reaction evidence="4 7">
        <text>L-proline + NADP(+) = (S)-1-pyrroline-5-carboxylate + NADPH + 2 H(+)</text>
        <dbReference type="Rhea" id="RHEA:14109"/>
        <dbReference type="ChEBI" id="CHEBI:15378"/>
        <dbReference type="ChEBI" id="CHEBI:17388"/>
        <dbReference type="ChEBI" id="CHEBI:57783"/>
        <dbReference type="ChEBI" id="CHEBI:58349"/>
        <dbReference type="ChEBI" id="CHEBI:60039"/>
        <dbReference type="EC" id="1.5.1.2"/>
    </reaction>
</comment>
<feature type="binding site" evidence="6">
    <location>
        <position position="60"/>
    </location>
    <ligand>
        <name>NADPH</name>
        <dbReference type="ChEBI" id="CHEBI:57783"/>
    </ligand>
</feature>
<keyword evidence="3 4" id="KW-0560">Oxidoreductase</keyword>
<dbReference type="PANTHER" id="PTHR11645">
    <property type="entry name" value="PYRROLINE-5-CARBOXYLATE REDUCTASE"/>
    <property type="match status" value="1"/>
</dbReference>
<feature type="binding site" evidence="6">
    <location>
        <begin position="11"/>
        <end position="16"/>
    </location>
    <ligand>
        <name>NADP(+)</name>
        <dbReference type="ChEBI" id="CHEBI:58349"/>
    </ligand>
</feature>
<keyword evidence="4" id="KW-0963">Cytoplasm</keyword>
<accession>A0A0C1ZA89</accession>
<dbReference type="AlphaFoldDB" id="A0A0C1ZA89"/>
<proteinExistence type="inferred from homology"/>
<comment type="pathway">
    <text evidence="4 7">Amino-acid biosynthesis; L-proline biosynthesis; L-proline from L-glutamate 5-semialdehyde: step 1/1.</text>
</comment>
<dbReference type="PIRSF" id="PIRSF000193">
    <property type="entry name" value="Pyrrol-5-carb_rd"/>
    <property type="match status" value="1"/>
</dbReference>
<evidence type="ECO:0000256" key="7">
    <source>
        <dbReference type="RuleBase" id="RU003903"/>
    </source>
</evidence>
<dbReference type="SUPFAM" id="SSF51735">
    <property type="entry name" value="NAD(P)-binding Rossmann-fold domains"/>
    <property type="match status" value="1"/>
</dbReference>
<dbReference type="InterPro" id="IPR053790">
    <property type="entry name" value="P5CR-like_CS"/>
</dbReference>
<dbReference type="GO" id="GO:0004735">
    <property type="term" value="F:pyrroline-5-carboxylate reductase activity"/>
    <property type="evidence" value="ECO:0007669"/>
    <property type="project" value="UniProtKB-UniRule"/>
</dbReference>
<evidence type="ECO:0000313" key="11">
    <source>
        <dbReference type="Proteomes" id="UP000031599"/>
    </source>
</evidence>
<dbReference type="SUPFAM" id="SSF48179">
    <property type="entry name" value="6-phosphogluconate dehydrogenase C-terminal domain-like"/>
    <property type="match status" value="1"/>
</dbReference>
<feature type="domain" description="Pyrroline-5-carboxylate reductase dimerisation" evidence="9">
    <location>
        <begin position="174"/>
        <end position="277"/>
    </location>
</feature>
<keyword evidence="4 7" id="KW-0641">Proline biosynthesis</keyword>
<organism evidence="10 11">
    <name type="scientific">Enhygromyxa salina</name>
    <dbReference type="NCBI Taxonomy" id="215803"/>
    <lineage>
        <taxon>Bacteria</taxon>
        <taxon>Pseudomonadati</taxon>
        <taxon>Myxococcota</taxon>
        <taxon>Polyangia</taxon>
        <taxon>Nannocystales</taxon>
        <taxon>Nannocystaceae</taxon>
        <taxon>Enhygromyxa</taxon>
    </lineage>
</organism>
<name>A0A0C1ZA89_9BACT</name>
<reference evidence="10 11" key="1">
    <citation type="submission" date="2014-12" db="EMBL/GenBank/DDBJ databases">
        <title>Genome assembly of Enhygromyxa salina DSM 15201.</title>
        <authorList>
            <person name="Sharma G."/>
            <person name="Subramanian S."/>
        </authorList>
    </citation>
    <scope>NUCLEOTIDE SEQUENCE [LARGE SCALE GENOMIC DNA]</scope>
    <source>
        <strain evidence="10 11">DSM 15201</strain>
    </source>
</reference>
<keyword evidence="4 7" id="KW-0028">Amino-acid biosynthesis</keyword>
<dbReference type="GO" id="GO:0005737">
    <property type="term" value="C:cytoplasm"/>
    <property type="evidence" value="ECO:0007669"/>
    <property type="project" value="UniProtKB-SubCell"/>
</dbReference>
<sequence>MLDGPRSLCVLGCGTMGEAIVSGVLRAGWLAPEKVVVTARRQVVADRLHAKLAVAATTDNLAACRSADVVLVSLKPQRFAEVLDKPDMRDALDGKLLISIAAGVTLDKLGGWLPGTALVRAMPNTPSLIGEGMTVICRLSPGGTHGGNAVNDVQLALAQRIFESVGECVELEPKLMDVVTGLNGSGPAFVYVMLEAMADGGVMMGLPRDVAVRIAANVFRGAAAMVLDTDLHPAALKDQVTTPAGCTIAGILTMEDGRIRSVLARTVQEAAKVASELGKD</sequence>
<evidence type="ECO:0000256" key="2">
    <source>
        <dbReference type="ARBA" id="ARBA00022857"/>
    </source>
</evidence>
<dbReference type="FunFam" id="1.10.3730.10:FF:000001">
    <property type="entry name" value="Pyrroline-5-carboxylate reductase"/>
    <property type="match status" value="1"/>
</dbReference>
<dbReference type="Pfam" id="PF14748">
    <property type="entry name" value="P5CR_dimer"/>
    <property type="match status" value="1"/>
</dbReference>
<dbReference type="InterPro" id="IPR036291">
    <property type="entry name" value="NAD(P)-bd_dom_sf"/>
</dbReference>
<dbReference type="Gene3D" id="3.40.50.720">
    <property type="entry name" value="NAD(P)-binding Rossmann-like Domain"/>
    <property type="match status" value="1"/>
</dbReference>
<dbReference type="EMBL" id="JMCC02000071">
    <property type="protein sequence ID" value="KIG14524.1"/>
    <property type="molecule type" value="Genomic_DNA"/>
</dbReference>
<dbReference type="NCBIfam" id="TIGR00112">
    <property type="entry name" value="proC"/>
    <property type="match status" value="1"/>
</dbReference>
<dbReference type="InterPro" id="IPR000304">
    <property type="entry name" value="Pyrroline-COOH_reductase"/>
</dbReference>
<evidence type="ECO:0000256" key="4">
    <source>
        <dbReference type="HAMAP-Rule" id="MF_01925"/>
    </source>
</evidence>
<gene>
    <name evidence="4" type="primary">proC</name>
    <name evidence="10" type="ORF">DB30_06672</name>
</gene>
<evidence type="ECO:0000256" key="1">
    <source>
        <dbReference type="ARBA" id="ARBA00005525"/>
    </source>
</evidence>
<keyword evidence="2 4" id="KW-0521">NADP</keyword>
<dbReference type="PROSITE" id="PS00521">
    <property type="entry name" value="P5CR"/>
    <property type="match status" value="1"/>
</dbReference>
<dbReference type="InterPro" id="IPR028939">
    <property type="entry name" value="P5C_Rdtase_cat_N"/>
</dbReference>
<dbReference type="RefSeq" id="WP_146660513.1">
    <property type="nucleotide sequence ID" value="NZ_JMCC02000071.1"/>
</dbReference>
<dbReference type="GO" id="GO:0055129">
    <property type="term" value="P:L-proline biosynthetic process"/>
    <property type="evidence" value="ECO:0007669"/>
    <property type="project" value="UniProtKB-UniRule"/>
</dbReference>
<evidence type="ECO:0000256" key="3">
    <source>
        <dbReference type="ARBA" id="ARBA00023002"/>
    </source>
</evidence>
<dbReference type="EC" id="1.5.1.2" evidence="4 5"/>
<comment type="similarity">
    <text evidence="1 4 7">Belongs to the pyrroline-5-carboxylate reductase family.</text>
</comment>
<dbReference type="Pfam" id="PF03807">
    <property type="entry name" value="F420_oxidored"/>
    <property type="match status" value="1"/>
</dbReference>
<dbReference type="InterPro" id="IPR029036">
    <property type="entry name" value="P5CR_dimer"/>
</dbReference>
<evidence type="ECO:0000259" key="8">
    <source>
        <dbReference type="Pfam" id="PF03807"/>
    </source>
</evidence>
<dbReference type="InterPro" id="IPR008927">
    <property type="entry name" value="6-PGluconate_DH-like_C_sf"/>
</dbReference>
<evidence type="ECO:0000313" key="10">
    <source>
        <dbReference type="EMBL" id="KIG14524.1"/>
    </source>
</evidence>
<protein>
    <recommendedName>
        <fullName evidence="4 5">Pyrroline-5-carboxylate reductase</fullName>
        <shortName evidence="4">P5C reductase</shortName>
        <shortName evidence="4">P5CR</shortName>
        <ecNumber evidence="4 5">1.5.1.2</ecNumber>
    </recommendedName>
    <alternativeName>
        <fullName evidence="4">PCA reductase</fullName>
    </alternativeName>
</protein>
<dbReference type="PANTHER" id="PTHR11645:SF0">
    <property type="entry name" value="PYRROLINE-5-CARBOXYLATE REDUCTASE 3"/>
    <property type="match status" value="1"/>
</dbReference>
<comment type="function">
    <text evidence="4">Catalyzes the reduction of 1-pyrroline-5-carboxylate (PCA) to L-proline.</text>
</comment>
<evidence type="ECO:0000259" key="9">
    <source>
        <dbReference type="Pfam" id="PF14748"/>
    </source>
</evidence>
<dbReference type="Gene3D" id="1.10.3730.10">
    <property type="entry name" value="ProC C-terminal domain-like"/>
    <property type="match status" value="1"/>
</dbReference>
<dbReference type="UniPathway" id="UPA00098">
    <property type="reaction ID" value="UER00361"/>
</dbReference>
<dbReference type="Proteomes" id="UP000031599">
    <property type="component" value="Unassembled WGS sequence"/>
</dbReference>